<dbReference type="InterPro" id="IPR051689">
    <property type="entry name" value="Sterol_desaturase/TMEM195"/>
</dbReference>
<gene>
    <name evidence="9" type="ORF">IRL76_00760</name>
</gene>
<feature type="transmembrane region" description="Helical" evidence="7">
    <location>
        <begin position="113"/>
        <end position="134"/>
    </location>
</feature>
<keyword evidence="3 7" id="KW-1133">Transmembrane helix</keyword>
<protein>
    <submittedName>
        <fullName evidence="9">Sterol desaturase family protein</fullName>
    </submittedName>
</protein>
<organism evidence="9 10">
    <name type="scientific">Qipengyuania soli</name>
    <dbReference type="NCBI Taxonomy" id="2782568"/>
    <lineage>
        <taxon>Bacteria</taxon>
        <taxon>Pseudomonadati</taxon>
        <taxon>Pseudomonadota</taxon>
        <taxon>Alphaproteobacteria</taxon>
        <taxon>Sphingomonadales</taxon>
        <taxon>Erythrobacteraceae</taxon>
        <taxon>Qipengyuania</taxon>
    </lineage>
</organism>
<evidence type="ECO:0000256" key="6">
    <source>
        <dbReference type="ARBA" id="ARBA00023136"/>
    </source>
</evidence>
<reference evidence="9 10" key="1">
    <citation type="submission" date="2020-11" db="EMBL/GenBank/DDBJ databases">
        <title>The genome sequence of Erythrobacter sp. 6D36.</title>
        <authorList>
            <person name="Liu Y."/>
        </authorList>
    </citation>
    <scope>NUCLEOTIDE SEQUENCE [LARGE SCALE GENOMIC DNA]</scope>
    <source>
        <strain evidence="9 10">6D36</strain>
    </source>
</reference>
<keyword evidence="5" id="KW-0443">Lipid metabolism</keyword>
<dbReference type="InterPro" id="IPR006694">
    <property type="entry name" value="Fatty_acid_hydroxylase"/>
</dbReference>
<dbReference type="GO" id="GO:0012505">
    <property type="term" value="C:endomembrane system"/>
    <property type="evidence" value="ECO:0007669"/>
    <property type="project" value="UniProtKB-SubCell"/>
</dbReference>
<dbReference type="PANTHER" id="PTHR21624">
    <property type="entry name" value="STEROL DESATURASE-RELATED PROTEIN"/>
    <property type="match status" value="1"/>
</dbReference>
<name>A0A7S8F4P0_9SPHN</name>
<evidence type="ECO:0000313" key="9">
    <source>
        <dbReference type="EMBL" id="QPC99149.1"/>
    </source>
</evidence>
<dbReference type="Pfam" id="PF04116">
    <property type="entry name" value="FA_hydroxylase"/>
    <property type="match status" value="1"/>
</dbReference>
<dbReference type="GO" id="GO:0016020">
    <property type="term" value="C:membrane"/>
    <property type="evidence" value="ECO:0007669"/>
    <property type="project" value="GOC"/>
</dbReference>
<evidence type="ECO:0000256" key="2">
    <source>
        <dbReference type="ARBA" id="ARBA00022692"/>
    </source>
</evidence>
<evidence type="ECO:0000256" key="5">
    <source>
        <dbReference type="ARBA" id="ARBA00023098"/>
    </source>
</evidence>
<sequence length="327" mass="36797">MNAKLEAFAALPPFLFTWTTFFAAGTIFFLLRFRRRLVQWSVRDLFQTLFPFDPLRSKSFHADLKVYVIRKLTDFIFLAPGTAVWAMVATATAAALGTWAILPTGAVPGLSGILVVAVTLTLLGEFVAFGWHYAEHKVPFMWELHKVHHAAETLNPFTNQRAHSLVLVGKYSLKGLVGGVPSGLFMHYWGFSLVEVLAIGALANQLLTISTLDALRHSEFPVGFGPLDRLFISPHMHQVHHSSLEVHWDRNFGSNLSIFDWMFGTAYRPQKGEEIVYGIYGLDEQELAKYYTLKGTYIDPVVKSLRCIRDAVIPRAKHPEVLAERLP</sequence>
<proteinExistence type="predicted"/>
<keyword evidence="6 7" id="KW-0472">Membrane</keyword>
<dbReference type="KEGG" id="qso:IRL76_00760"/>
<keyword evidence="4" id="KW-0560">Oxidoreductase</keyword>
<feature type="transmembrane region" description="Helical" evidence="7">
    <location>
        <begin position="15"/>
        <end position="33"/>
    </location>
</feature>
<evidence type="ECO:0000256" key="7">
    <source>
        <dbReference type="SAM" id="Phobius"/>
    </source>
</evidence>
<feature type="domain" description="Fatty acid hydroxylase" evidence="8">
    <location>
        <begin position="119"/>
        <end position="265"/>
    </location>
</feature>
<feature type="transmembrane region" description="Helical" evidence="7">
    <location>
        <begin position="75"/>
        <end position="101"/>
    </location>
</feature>
<dbReference type="GO" id="GO:0008610">
    <property type="term" value="P:lipid biosynthetic process"/>
    <property type="evidence" value="ECO:0007669"/>
    <property type="project" value="InterPro"/>
</dbReference>
<dbReference type="GO" id="GO:0050479">
    <property type="term" value="F:glyceryl-ether monooxygenase activity"/>
    <property type="evidence" value="ECO:0007669"/>
    <property type="project" value="TreeGrafter"/>
</dbReference>
<evidence type="ECO:0000259" key="8">
    <source>
        <dbReference type="Pfam" id="PF04116"/>
    </source>
</evidence>
<dbReference type="PANTHER" id="PTHR21624:SF1">
    <property type="entry name" value="ALKYLGLYCEROL MONOOXYGENASE"/>
    <property type="match status" value="1"/>
</dbReference>
<keyword evidence="2 7" id="KW-0812">Transmembrane</keyword>
<dbReference type="EMBL" id="CP064654">
    <property type="protein sequence ID" value="QPC99149.1"/>
    <property type="molecule type" value="Genomic_DNA"/>
</dbReference>
<dbReference type="Proteomes" id="UP000594459">
    <property type="component" value="Chromosome"/>
</dbReference>
<dbReference type="GO" id="GO:0005506">
    <property type="term" value="F:iron ion binding"/>
    <property type="evidence" value="ECO:0007669"/>
    <property type="project" value="InterPro"/>
</dbReference>
<evidence type="ECO:0000256" key="3">
    <source>
        <dbReference type="ARBA" id="ARBA00022989"/>
    </source>
</evidence>
<dbReference type="GO" id="GO:0006643">
    <property type="term" value="P:membrane lipid metabolic process"/>
    <property type="evidence" value="ECO:0007669"/>
    <property type="project" value="TreeGrafter"/>
</dbReference>
<dbReference type="RefSeq" id="WP_200982250.1">
    <property type="nucleotide sequence ID" value="NZ_CP064654.1"/>
</dbReference>
<dbReference type="AlphaFoldDB" id="A0A7S8F4P0"/>
<keyword evidence="10" id="KW-1185">Reference proteome</keyword>
<evidence type="ECO:0000313" key="10">
    <source>
        <dbReference type="Proteomes" id="UP000594459"/>
    </source>
</evidence>
<evidence type="ECO:0000256" key="4">
    <source>
        <dbReference type="ARBA" id="ARBA00023002"/>
    </source>
</evidence>
<comment type="subcellular location">
    <subcellularLocation>
        <location evidence="1">Endomembrane system</location>
        <topology evidence="1">Multi-pass membrane protein</topology>
    </subcellularLocation>
</comment>
<evidence type="ECO:0000256" key="1">
    <source>
        <dbReference type="ARBA" id="ARBA00004127"/>
    </source>
</evidence>
<accession>A0A7S8F4P0</accession>